<evidence type="ECO:0000256" key="2">
    <source>
        <dbReference type="ARBA" id="ARBA00004752"/>
    </source>
</evidence>
<feature type="binding site" evidence="13">
    <location>
        <position position="331"/>
    </location>
    <ligand>
        <name>UDP-N-acetyl-alpha-D-glucosamine</name>
        <dbReference type="ChEBI" id="CHEBI:57705"/>
    </ligand>
</feature>
<dbReference type="GO" id="GO:0051301">
    <property type="term" value="P:cell division"/>
    <property type="evidence" value="ECO:0007669"/>
    <property type="project" value="UniProtKB-KW"/>
</dbReference>
<sequence length="423" mass="44439">MDSIVVTGNGPLSGQIPIAGAKNACLTLMPATLLTEEPLTLLNAPRLSDIRTMTTLLQSLGAEVSALNDGKVLAMSSHALDNHRADYDIVRKMRASILVLGPMLARDGYAEVSLPGGCAIGARPVDLHLRALEALGAQLDLREGYVYAKAPAGGLRGGTVHFPLVSVGATENALMAATLAKGTTVIENAAREPEIVDLARCLRAMGAQIEGEGTSTITIDGVDRLGGATHKVVTDRIELGTYMLAPAICGGEVECLGGSIALVQSFCERLDAAGVAVEETDTGLRVSRRSNRIQAVDVTTEPFPGFPTDLQAQMMALLCTAEGTSVLEEKIFENRFMHAPELMRMGARIDVSGGTAHVHGVENLKGAPVMATDLRASVSLILAGLAAEGETVVNRVYHLDRGYERVVEKLAAVGAKIERVATA</sequence>
<protein>
    <recommendedName>
        <fullName evidence="13">UDP-N-acetylglucosamine 1-carboxyvinyltransferase</fullName>
        <ecNumber evidence="13">2.5.1.7</ecNumber>
    </recommendedName>
    <alternativeName>
        <fullName evidence="13">Enoylpyruvate transferase</fullName>
    </alternativeName>
    <alternativeName>
        <fullName evidence="13">UDP-N-acetylglucosamine enolpyruvyl transferase</fullName>
        <shortName evidence="13">EPT</shortName>
    </alternativeName>
</protein>
<dbReference type="EMBL" id="FWFK01000004">
    <property type="protein sequence ID" value="SLN48185.1"/>
    <property type="molecule type" value="Genomic_DNA"/>
</dbReference>
<dbReference type="GO" id="GO:0008360">
    <property type="term" value="P:regulation of cell shape"/>
    <property type="evidence" value="ECO:0007669"/>
    <property type="project" value="UniProtKB-KW"/>
</dbReference>
<evidence type="ECO:0000256" key="7">
    <source>
        <dbReference type="ARBA" id="ARBA00022984"/>
    </source>
</evidence>
<comment type="function">
    <text evidence="13">Cell wall formation. Adds enolpyruvyl to UDP-N-acetylglucosamine.</text>
</comment>
<evidence type="ECO:0000256" key="13">
    <source>
        <dbReference type="HAMAP-Rule" id="MF_00111"/>
    </source>
</evidence>
<dbReference type="GO" id="GO:0009252">
    <property type="term" value="P:peptidoglycan biosynthetic process"/>
    <property type="evidence" value="ECO:0007669"/>
    <property type="project" value="UniProtKB-UniRule"/>
</dbReference>
<name>A0A1X6ZDB0_9RHOB</name>
<dbReference type="NCBIfam" id="NF006873">
    <property type="entry name" value="PRK09369.1"/>
    <property type="match status" value="1"/>
</dbReference>
<dbReference type="InterPro" id="IPR005750">
    <property type="entry name" value="UDP_GlcNAc_COvinyl_MurA"/>
</dbReference>
<evidence type="ECO:0000256" key="9">
    <source>
        <dbReference type="ARBA" id="ARBA00023316"/>
    </source>
</evidence>
<dbReference type="CDD" id="cd01555">
    <property type="entry name" value="UdpNAET"/>
    <property type="match status" value="1"/>
</dbReference>
<dbReference type="OrthoDB" id="9803760at2"/>
<feature type="binding site" evidence="13">
    <location>
        <begin position="123"/>
        <end position="127"/>
    </location>
    <ligand>
        <name>UDP-N-acetyl-alpha-D-glucosamine</name>
        <dbReference type="ChEBI" id="CHEBI:57705"/>
    </ligand>
</feature>
<dbReference type="GO" id="GO:0071555">
    <property type="term" value="P:cell wall organization"/>
    <property type="evidence" value="ECO:0007669"/>
    <property type="project" value="UniProtKB-KW"/>
</dbReference>
<comment type="similarity">
    <text evidence="11 13">Belongs to the EPSP synthase family. MurA subfamily.</text>
</comment>
<feature type="binding site" evidence="13">
    <location>
        <position position="94"/>
    </location>
    <ligand>
        <name>UDP-N-acetyl-alpha-D-glucosamine</name>
        <dbReference type="ChEBI" id="CHEBI:57705"/>
    </ligand>
</feature>
<evidence type="ECO:0000256" key="11">
    <source>
        <dbReference type="ARBA" id="ARBA00038367"/>
    </source>
</evidence>
<dbReference type="GO" id="GO:0019277">
    <property type="term" value="P:UDP-N-acetylgalactosamine biosynthetic process"/>
    <property type="evidence" value="ECO:0007669"/>
    <property type="project" value="InterPro"/>
</dbReference>
<dbReference type="PANTHER" id="PTHR43783">
    <property type="entry name" value="UDP-N-ACETYLGLUCOSAMINE 1-CARBOXYVINYLTRANSFERASE"/>
    <property type="match status" value="1"/>
</dbReference>
<dbReference type="PANTHER" id="PTHR43783:SF1">
    <property type="entry name" value="UDP-N-ACETYLGLUCOSAMINE 1-CARBOXYVINYLTRANSFERASE"/>
    <property type="match status" value="1"/>
</dbReference>
<dbReference type="GO" id="GO:0005737">
    <property type="term" value="C:cytoplasm"/>
    <property type="evidence" value="ECO:0007669"/>
    <property type="project" value="UniProtKB-SubCell"/>
</dbReference>
<feature type="binding site" evidence="13">
    <location>
        <begin position="22"/>
        <end position="23"/>
    </location>
    <ligand>
        <name>phosphoenolpyruvate</name>
        <dbReference type="ChEBI" id="CHEBI:58702"/>
    </ligand>
</feature>
<evidence type="ECO:0000256" key="10">
    <source>
        <dbReference type="ARBA" id="ARBA00023317"/>
    </source>
</evidence>
<keyword evidence="7 13" id="KW-0573">Peptidoglycan synthesis</keyword>
<organism evidence="15 16">
    <name type="scientific">Roseivivax jejudonensis</name>
    <dbReference type="NCBI Taxonomy" id="1529041"/>
    <lineage>
        <taxon>Bacteria</taxon>
        <taxon>Pseudomonadati</taxon>
        <taxon>Pseudomonadota</taxon>
        <taxon>Alphaproteobacteria</taxon>
        <taxon>Rhodobacterales</taxon>
        <taxon>Roseobacteraceae</taxon>
        <taxon>Roseivivax</taxon>
    </lineage>
</organism>
<dbReference type="InterPro" id="IPR013792">
    <property type="entry name" value="RNA3'P_cycl/enolpyr_Trfase_a/b"/>
</dbReference>
<evidence type="ECO:0000256" key="6">
    <source>
        <dbReference type="ARBA" id="ARBA00022960"/>
    </source>
</evidence>
<keyword evidence="6 13" id="KW-0133">Cell shape</keyword>
<reference evidence="15 16" key="1">
    <citation type="submission" date="2017-03" db="EMBL/GenBank/DDBJ databases">
        <authorList>
            <person name="Afonso C.L."/>
            <person name="Miller P.J."/>
            <person name="Scott M.A."/>
            <person name="Spackman E."/>
            <person name="Goraichik I."/>
            <person name="Dimitrov K.M."/>
            <person name="Suarez D.L."/>
            <person name="Swayne D.E."/>
        </authorList>
    </citation>
    <scope>NUCLEOTIDE SEQUENCE [LARGE SCALE GENOMIC DNA]</scope>
    <source>
        <strain evidence="15 16">CECT 8625</strain>
    </source>
</reference>
<dbReference type="InterPro" id="IPR036968">
    <property type="entry name" value="Enolpyruvate_Tfrase_sf"/>
</dbReference>
<keyword evidence="10 13" id="KW-0670">Pyruvate</keyword>
<keyword evidence="4 13" id="KW-0132">Cell division</keyword>
<evidence type="ECO:0000256" key="12">
    <source>
        <dbReference type="ARBA" id="ARBA00047527"/>
    </source>
</evidence>
<evidence type="ECO:0000313" key="15">
    <source>
        <dbReference type="EMBL" id="SLN48185.1"/>
    </source>
</evidence>
<accession>A0A1X6ZDB0</accession>
<evidence type="ECO:0000256" key="5">
    <source>
        <dbReference type="ARBA" id="ARBA00022679"/>
    </source>
</evidence>
<feature type="active site" description="Proton donor" evidence="13">
    <location>
        <position position="118"/>
    </location>
</feature>
<feature type="binding site" evidence="13">
    <location>
        <position position="309"/>
    </location>
    <ligand>
        <name>UDP-N-acetyl-alpha-D-glucosamine</name>
        <dbReference type="ChEBI" id="CHEBI:57705"/>
    </ligand>
</feature>
<comment type="catalytic activity">
    <reaction evidence="12 13">
        <text>phosphoenolpyruvate + UDP-N-acetyl-alpha-D-glucosamine = UDP-N-acetyl-3-O-(1-carboxyvinyl)-alpha-D-glucosamine + phosphate</text>
        <dbReference type="Rhea" id="RHEA:18681"/>
        <dbReference type="ChEBI" id="CHEBI:43474"/>
        <dbReference type="ChEBI" id="CHEBI:57705"/>
        <dbReference type="ChEBI" id="CHEBI:58702"/>
        <dbReference type="ChEBI" id="CHEBI:68483"/>
        <dbReference type="EC" id="2.5.1.7"/>
    </reaction>
</comment>
<keyword evidence="5 13" id="KW-0808">Transferase</keyword>
<keyword evidence="16" id="KW-1185">Reference proteome</keyword>
<dbReference type="Gene3D" id="3.65.10.10">
    <property type="entry name" value="Enolpyruvate transferase domain"/>
    <property type="match status" value="2"/>
</dbReference>
<evidence type="ECO:0000313" key="16">
    <source>
        <dbReference type="Proteomes" id="UP000193570"/>
    </source>
</evidence>
<proteinExistence type="inferred from homology"/>
<dbReference type="Pfam" id="PF00275">
    <property type="entry name" value="EPSP_synthase"/>
    <property type="match status" value="1"/>
</dbReference>
<dbReference type="Proteomes" id="UP000193570">
    <property type="component" value="Unassembled WGS sequence"/>
</dbReference>
<dbReference type="HAMAP" id="MF_00111">
    <property type="entry name" value="MurA"/>
    <property type="match status" value="1"/>
</dbReference>
<evidence type="ECO:0000256" key="3">
    <source>
        <dbReference type="ARBA" id="ARBA00022490"/>
    </source>
</evidence>
<dbReference type="SUPFAM" id="SSF55205">
    <property type="entry name" value="EPT/RTPC-like"/>
    <property type="match status" value="1"/>
</dbReference>
<keyword evidence="9 13" id="KW-0961">Cell wall biogenesis/degradation</keyword>
<keyword evidence="3 13" id="KW-0963">Cytoplasm</keyword>
<evidence type="ECO:0000256" key="4">
    <source>
        <dbReference type="ARBA" id="ARBA00022618"/>
    </source>
</evidence>
<evidence type="ECO:0000256" key="1">
    <source>
        <dbReference type="ARBA" id="ARBA00004496"/>
    </source>
</evidence>
<feature type="modified residue" description="2-(S-cysteinyl)pyruvic acid O-phosphothioketal" evidence="13">
    <location>
        <position position="118"/>
    </location>
</feature>
<dbReference type="RefSeq" id="WP_085792043.1">
    <property type="nucleotide sequence ID" value="NZ_FWFK01000004.1"/>
</dbReference>
<keyword evidence="8 13" id="KW-0131">Cell cycle</keyword>
<dbReference type="EC" id="2.5.1.7" evidence="13"/>
<comment type="caution">
    <text evidence="13">Lacks conserved residue(s) required for the propagation of feature annotation.</text>
</comment>
<dbReference type="UniPathway" id="UPA00219"/>
<dbReference type="FunFam" id="3.65.10.10:FF:000001">
    <property type="entry name" value="UDP-N-acetylglucosamine 1-carboxyvinyltransferase"/>
    <property type="match status" value="1"/>
</dbReference>
<evidence type="ECO:0000256" key="8">
    <source>
        <dbReference type="ARBA" id="ARBA00023306"/>
    </source>
</evidence>
<dbReference type="NCBIfam" id="TIGR01072">
    <property type="entry name" value="murA"/>
    <property type="match status" value="1"/>
</dbReference>
<evidence type="ECO:0000259" key="14">
    <source>
        <dbReference type="Pfam" id="PF00275"/>
    </source>
</evidence>
<dbReference type="InterPro" id="IPR001986">
    <property type="entry name" value="Enolpyruvate_Tfrase_dom"/>
</dbReference>
<comment type="pathway">
    <text evidence="2 13">Cell wall biogenesis; peptidoglycan biosynthesis.</text>
</comment>
<gene>
    <name evidence="13 15" type="primary">murA</name>
    <name evidence="15" type="ORF">ROJ8625_02342</name>
</gene>
<feature type="domain" description="Enolpyruvate transferase" evidence="14">
    <location>
        <begin position="7"/>
        <end position="410"/>
    </location>
</feature>
<dbReference type="InterPro" id="IPR050068">
    <property type="entry name" value="MurA_subfamily"/>
</dbReference>
<dbReference type="AlphaFoldDB" id="A0A1X6ZDB0"/>
<dbReference type="GO" id="GO:0008760">
    <property type="term" value="F:UDP-N-acetylglucosamine 1-carboxyvinyltransferase activity"/>
    <property type="evidence" value="ECO:0007669"/>
    <property type="project" value="UniProtKB-UniRule"/>
</dbReference>
<comment type="subcellular location">
    <subcellularLocation>
        <location evidence="1 13">Cytoplasm</location>
    </subcellularLocation>
</comment>